<keyword evidence="1" id="KW-0812">Transmembrane</keyword>
<dbReference type="EMBL" id="JAAFGS010000002">
    <property type="protein sequence ID" value="NGZ74848.1"/>
    <property type="molecule type" value="Genomic_DNA"/>
</dbReference>
<evidence type="ECO:0000256" key="1">
    <source>
        <dbReference type="SAM" id="Phobius"/>
    </source>
</evidence>
<keyword evidence="1" id="KW-0472">Membrane</keyword>
<accession>A0ABX0F3A6</accession>
<organism evidence="2 3">
    <name type="scientific">Saccharibacillus alkalitolerans</name>
    <dbReference type="NCBI Taxonomy" id="2705290"/>
    <lineage>
        <taxon>Bacteria</taxon>
        <taxon>Bacillati</taxon>
        <taxon>Bacillota</taxon>
        <taxon>Bacilli</taxon>
        <taxon>Bacillales</taxon>
        <taxon>Paenibacillaceae</taxon>
        <taxon>Saccharibacillus</taxon>
    </lineage>
</organism>
<gene>
    <name evidence="2" type="ORF">GYN08_05905</name>
</gene>
<evidence type="ECO:0000313" key="3">
    <source>
        <dbReference type="Proteomes" id="UP000800303"/>
    </source>
</evidence>
<dbReference type="Proteomes" id="UP000800303">
    <property type="component" value="Unassembled WGS sequence"/>
</dbReference>
<sequence length="54" mass="5958">MLYVGFGQLIWISVQTYMMNSVSAVHLVYTGLALAILIATLLPSVRKVFLEQAS</sequence>
<proteinExistence type="predicted"/>
<reference evidence="2 3" key="1">
    <citation type="submission" date="2020-01" db="EMBL/GenBank/DDBJ databases">
        <title>Polyphasic characterisation and genomic insights into a novel alkali tolerant bacterium VR-M41.</title>
        <authorList>
            <person name="Vemuluri V.R."/>
        </authorList>
    </citation>
    <scope>NUCLEOTIDE SEQUENCE [LARGE SCALE GENOMIC DNA]</scope>
    <source>
        <strain evidence="2 3">VR-M41</strain>
    </source>
</reference>
<keyword evidence="3" id="KW-1185">Reference proteome</keyword>
<name>A0ABX0F3A6_9BACL</name>
<protein>
    <submittedName>
        <fullName evidence="2">Uncharacterized protein</fullName>
    </submittedName>
</protein>
<dbReference type="RefSeq" id="WP_166273183.1">
    <property type="nucleotide sequence ID" value="NZ_JAAFGS010000002.1"/>
</dbReference>
<comment type="caution">
    <text evidence="2">The sequence shown here is derived from an EMBL/GenBank/DDBJ whole genome shotgun (WGS) entry which is preliminary data.</text>
</comment>
<feature type="transmembrane region" description="Helical" evidence="1">
    <location>
        <begin position="27"/>
        <end position="45"/>
    </location>
</feature>
<keyword evidence="1" id="KW-1133">Transmembrane helix</keyword>
<evidence type="ECO:0000313" key="2">
    <source>
        <dbReference type="EMBL" id="NGZ74848.1"/>
    </source>
</evidence>